<name>A0ABW1KA41_9ACTN</name>
<proteinExistence type="predicted"/>
<sequence>MENYSIRLTFLMPILILGTVLGSIMLAAAIHPGEDFQGAGFGVLAGVCLAAVGWLLHYGVGWLLNSRSTPQGREWHNRYVIGGLPAQYGGIVYVVIGWTVIAWNVGSASSPWLGWPMFLLLPIGAVLVAVLRDRRSHLAKQRAEQG</sequence>
<keyword evidence="1" id="KW-1133">Transmembrane helix</keyword>
<evidence type="ECO:0000313" key="3">
    <source>
        <dbReference type="Proteomes" id="UP001596203"/>
    </source>
</evidence>
<comment type="caution">
    <text evidence="2">The sequence shown here is derived from an EMBL/GenBank/DDBJ whole genome shotgun (WGS) entry which is preliminary data.</text>
</comment>
<accession>A0ABW1KA41</accession>
<keyword evidence="3" id="KW-1185">Reference proteome</keyword>
<dbReference type="EMBL" id="JBHSPR010000010">
    <property type="protein sequence ID" value="MFC6017844.1"/>
    <property type="molecule type" value="Genomic_DNA"/>
</dbReference>
<keyword evidence="1" id="KW-0812">Transmembrane</keyword>
<reference evidence="3" key="1">
    <citation type="journal article" date="2019" name="Int. J. Syst. Evol. Microbiol.">
        <title>The Global Catalogue of Microorganisms (GCM) 10K type strain sequencing project: providing services to taxonomists for standard genome sequencing and annotation.</title>
        <authorList>
            <consortium name="The Broad Institute Genomics Platform"/>
            <consortium name="The Broad Institute Genome Sequencing Center for Infectious Disease"/>
            <person name="Wu L."/>
            <person name="Ma J."/>
        </authorList>
    </citation>
    <scope>NUCLEOTIDE SEQUENCE [LARGE SCALE GENOMIC DNA]</scope>
    <source>
        <strain evidence="3">ZS-35-S2</strain>
    </source>
</reference>
<feature type="transmembrane region" description="Helical" evidence="1">
    <location>
        <begin position="113"/>
        <end position="131"/>
    </location>
</feature>
<dbReference type="RefSeq" id="WP_377422425.1">
    <property type="nucleotide sequence ID" value="NZ_JBHSPR010000010.1"/>
</dbReference>
<dbReference type="Proteomes" id="UP001596203">
    <property type="component" value="Unassembled WGS sequence"/>
</dbReference>
<gene>
    <name evidence="2" type="ORF">ACFP2T_16715</name>
</gene>
<evidence type="ECO:0000313" key="2">
    <source>
        <dbReference type="EMBL" id="MFC6017844.1"/>
    </source>
</evidence>
<protein>
    <submittedName>
        <fullName evidence="2">Uncharacterized protein</fullName>
    </submittedName>
</protein>
<feature type="transmembrane region" description="Helical" evidence="1">
    <location>
        <begin position="12"/>
        <end position="30"/>
    </location>
</feature>
<feature type="transmembrane region" description="Helical" evidence="1">
    <location>
        <begin position="36"/>
        <end position="58"/>
    </location>
</feature>
<feature type="transmembrane region" description="Helical" evidence="1">
    <location>
        <begin position="79"/>
        <end position="101"/>
    </location>
</feature>
<organism evidence="2 3">
    <name type="scientific">Plantactinospora solaniradicis</name>
    <dbReference type="NCBI Taxonomy" id="1723736"/>
    <lineage>
        <taxon>Bacteria</taxon>
        <taxon>Bacillati</taxon>
        <taxon>Actinomycetota</taxon>
        <taxon>Actinomycetes</taxon>
        <taxon>Micromonosporales</taxon>
        <taxon>Micromonosporaceae</taxon>
        <taxon>Plantactinospora</taxon>
    </lineage>
</organism>
<evidence type="ECO:0000256" key="1">
    <source>
        <dbReference type="SAM" id="Phobius"/>
    </source>
</evidence>
<keyword evidence="1" id="KW-0472">Membrane</keyword>